<dbReference type="EMBL" id="QKSB01000016">
    <property type="protein sequence ID" value="PZE15819.1"/>
    <property type="molecule type" value="Genomic_DNA"/>
</dbReference>
<accession>A0A2W1MUT4</accession>
<name>A0A2W1MUT4_9FLAO</name>
<evidence type="ECO:0000313" key="1">
    <source>
        <dbReference type="EMBL" id="PZE15819.1"/>
    </source>
</evidence>
<evidence type="ECO:0000313" key="2">
    <source>
        <dbReference type="Proteomes" id="UP000249248"/>
    </source>
</evidence>
<sequence>MPSLIVYGQTDCKNDVNTDFTNPSNNALPSIDGSQYLNGFDWFPIVGGIYDEYQTTNISFGGVTIPEMNSIMTAAYMHYRYIWDGPLPLRENGWELLLVNLGRYPDDITTITVGNSQGTKPYIVLYNRYSATIRVFVNYGLDNTVGNGANDMLIQLTFEDPTSEEINGNLRLYDGHDQALGDSTTITSVSSVVLAPAEGQNWASADFKISYDPCVCYRPSKLRFDFEQIAQTNIQLHGRSITLPDEPLINGNLGTDLTEFLNGFVFARKYTTTLASIPDYVFEPDYKLLTFDELRVYIEENKHLPNIPSAEQYEETGVDLGELNRLLLEKVEELTLYTLQLEERLSKLEEEK</sequence>
<reference evidence="1 2" key="1">
    <citation type="submission" date="2018-06" db="EMBL/GenBank/DDBJ databases">
        <title>The draft genome sequence of Crocinitomix sp. SM1701.</title>
        <authorList>
            <person name="Zhang X."/>
        </authorList>
    </citation>
    <scope>NUCLEOTIDE SEQUENCE [LARGE SCALE GENOMIC DNA]</scope>
    <source>
        <strain evidence="1 2">SM1701</strain>
    </source>
</reference>
<gene>
    <name evidence="1" type="ORF">DNU06_16230</name>
</gene>
<keyword evidence="2" id="KW-1185">Reference proteome</keyword>
<dbReference type="AlphaFoldDB" id="A0A2W1MUT4"/>
<protein>
    <submittedName>
        <fullName evidence="1">Uncharacterized protein</fullName>
    </submittedName>
</protein>
<dbReference type="Proteomes" id="UP000249248">
    <property type="component" value="Unassembled WGS sequence"/>
</dbReference>
<comment type="caution">
    <text evidence="1">The sequence shown here is derived from an EMBL/GenBank/DDBJ whole genome shotgun (WGS) entry which is preliminary data.</text>
</comment>
<proteinExistence type="predicted"/>
<organism evidence="1 2">
    <name type="scientific">Putridiphycobacter roseus</name>
    <dbReference type="NCBI Taxonomy" id="2219161"/>
    <lineage>
        <taxon>Bacteria</taxon>
        <taxon>Pseudomonadati</taxon>
        <taxon>Bacteroidota</taxon>
        <taxon>Flavobacteriia</taxon>
        <taxon>Flavobacteriales</taxon>
        <taxon>Crocinitomicaceae</taxon>
        <taxon>Putridiphycobacter</taxon>
    </lineage>
</organism>